<comment type="caution">
    <text evidence="1">The sequence shown here is derived from an EMBL/GenBank/DDBJ whole genome shotgun (WGS) entry which is preliminary data.</text>
</comment>
<evidence type="ECO:0000313" key="2">
    <source>
        <dbReference type="Proteomes" id="UP001266305"/>
    </source>
</evidence>
<evidence type="ECO:0000313" key="1">
    <source>
        <dbReference type="EMBL" id="KAK2086860.1"/>
    </source>
</evidence>
<accession>A0ABQ9TQS3</accession>
<protein>
    <submittedName>
        <fullName evidence="1">Uncharacterized protein</fullName>
    </submittedName>
</protein>
<organism evidence="1 2">
    <name type="scientific">Saguinus oedipus</name>
    <name type="common">Cotton-top tamarin</name>
    <name type="synonym">Oedipomidas oedipus</name>
    <dbReference type="NCBI Taxonomy" id="9490"/>
    <lineage>
        <taxon>Eukaryota</taxon>
        <taxon>Metazoa</taxon>
        <taxon>Chordata</taxon>
        <taxon>Craniata</taxon>
        <taxon>Vertebrata</taxon>
        <taxon>Euteleostomi</taxon>
        <taxon>Mammalia</taxon>
        <taxon>Eutheria</taxon>
        <taxon>Euarchontoglires</taxon>
        <taxon>Primates</taxon>
        <taxon>Haplorrhini</taxon>
        <taxon>Platyrrhini</taxon>
        <taxon>Cebidae</taxon>
        <taxon>Callitrichinae</taxon>
        <taxon>Saguinus</taxon>
    </lineage>
</organism>
<reference evidence="1 2" key="1">
    <citation type="submission" date="2023-05" db="EMBL/GenBank/DDBJ databases">
        <title>B98-5 Cell Line De Novo Hybrid Assembly: An Optical Mapping Approach.</title>
        <authorList>
            <person name="Kananen K."/>
            <person name="Auerbach J.A."/>
            <person name="Kautto E."/>
            <person name="Blachly J.S."/>
        </authorList>
    </citation>
    <scope>NUCLEOTIDE SEQUENCE [LARGE SCALE GENOMIC DNA]</scope>
    <source>
        <strain evidence="1">B95-8</strain>
        <tissue evidence="1">Cell line</tissue>
    </source>
</reference>
<sequence length="90" mass="9616">MARAGWGGGRISTSLTFCGSWPLVVAVGASICRWEVPVWLTPPVPVCLCASTQPALPKAKAVVPKPSSRGEYVVAKLDDLINWARRVSLL</sequence>
<name>A0ABQ9TQS3_SAGOE</name>
<gene>
    <name evidence="1" type="ORF">P7K49_032767</name>
</gene>
<dbReference type="Proteomes" id="UP001266305">
    <property type="component" value="Unassembled WGS sequence"/>
</dbReference>
<keyword evidence="2" id="KW-1185">Reference proteome</keyword>
<dbReference type="EMBL" id="JASSZA010000019">
    <property type="protein sequence ID" value="KAK2086860.1"/>
    <property type="molecule type" value="Genomic_DNA"/>
</dbReference>
<proteinExistence type="predicted"/>